<proteinExistence type="predicted"/>
<gene>
    <name evidence="2" type="ordered locus">MTR_3g102850</name>
</gene>
<reference evidence="3" key="3">
    <citation type="submission" date="2015-04" db="UniProtKB">
        <authorList>
            <consortium name="EnsemblPlants"/>
        </authorList>
    </citation>
    <scope>IDENTIFICATION</scope>
    <source>
        <strain evidence="3">cv. Jemalong A17</strain>
    </source>
</reference>
<sequence length="133" mass="15839">MLLILTFLILMQEAIIHSVNHYQRGQLRATTTRLTLKIRSLKLNNSKSNLLLKRSKDLSWNRYRMLPHRMQVILIYHTANHKTNLYNARLYLFLINNLKQMKLSNLKKNLFLTTRQSKQIIPMNNLSMQSCSR</sequence>
<feature type="signal peptide" evidence="1">
    <location>
        <begin position="1"/>
        <end position="18"/>
    </location>
</feature>
<reference evidence="2 4" key="2">
    <citation type="journal article" date="2014" name="BMC Genomics">
        <title>An improved genome release (version Mt4.0) for the model legume Medicago truncatula.</title>
        <authorList>
            <person name="Tang H."/>
            <person name="Krishnakumar V."/>
            <person name="Bidwell S."/>
            <person name="Rosen B."/>
            <person name="Chan A."/>
            <person name="Zhou S."/>
            <person name="Gentzbittel L."/>
            <person name="Childs K.L."/>
            <person name="Yandell M."/>
            <person name="Gundlach H."/>
            <person name="Mayer K.F."/>
            <person name="Schwartz D.C."/>
            <person name="Town C.D."/>
        </authorList>
    </citation>
    <scope>GENOME REANNOTATION</scope>
    <source>
        <strain evidence="2">A17</strain>
        <strain evidence="3 4">cv. Jemalong A17</strain>
    </source>
</reference>
<dbReference type="Proteomes" id="UP000002051">
    <property type="component" value="Chromosome 3"/>
</dbReference>
<evidence type="ECO:0000313" key="4">
    <source>
        <dbReference type="Proteomes" id="UP000002051"/>
    </source>
</evidence>
<reference evidence="2 4" key="1">
    <citation type="journal article" date="2011" name="Nature">
        <title>The Medicago genome provides insight into the evolution of rhizobial symbioses.</title>
        <authorList>
            <person name="Young N.D."/>
            <person name="Debelle F."/>
            <person name="Oldroyd G.E."/>
            <person name="Geurts R."/>
            <person name="Cannon S.B."/>
            <person name="Udvardi M.K."/>
            <person name="Benedito V.A."/>
            <person name="Mayer K.F."/>
            <person name="Gouzy J."/>
            <person name="Schoof H."/>
            <person name="Van de Peer Y."/>
            <person name="Proost S."/>
            <person name="Cook D.R."/>
            <person name="Meyers B.C."/>
            <person name="Spannagl M."/>
            <person name="Cheung F."/>
            <person name="De Mita S."/>
            <person name="Krishnakumar V."/>
            <person name="Gundlach H."/>
            <person name="Zhou S."/>
            <person name="Mudge J."/>
            <person name="Bharti A.K."/>
            <person name="Murray J.D."/>
            <person name="Naoumkina M.A."/>
            <person name="Rosen B."/>
            <person name="Silverstein K.A."/>
            <person name="Tang H."/>
            <person name="Rombauts S."/>
            <person name="Zhao P.X."/>
            <person name="Zhou P."/>
            <person name="Barbe V."/>
            <person name="Bardou P."/>
            <person name="Bechner M."/>
            <person name="Bellec A."/>
            <person name="Berger A."/>
            <person name="Berges H."/>
            <person name="Bidwell S."/>
            <person name="Bisseling T."/>
            <person name="Choisne N."/>
            <person name="Couloux A."/>
            <person name="Denny R."/>
            <person name="Deshpande S."/>
            <person name="Dai X."/>
            <person name="Doyle J.J."/>
            <person name="Dudez A.M."/>
            <person name="Farmer A.D."/>
            <person name="Fouteau S."/>
            <person name="Franken C."/>
            <person name="Gibelin C."/>
            <person name="Gish J."/>
            <person name="Goldstein S."/>
            <person name="Gonzalez A.J."/>
            <person name="Green P.J."/>
            <person name="Hallab A."/>
            <person name="Hartog M."/>
            <person name="Hua A."/>
            <person name="Humphray S.J."/>
            <person name="Jeong D.H."/>
            <person name="Jing Y."/>
            <person name="Jocker A."/>
            <person name="Kenton S.M."/>
            <person name="Kim D.J."/>
            <person name="Klee K."/>
            <person name="Lai H."/>
            <person name="Lang C."/>
            <person name="Lin S."/>
            <person name="Macmil S.L."/>
            <person name="Magdelenat G."/>
            <person name="Matthews L."/>
            <person name="McCorrison J."/>
            <person name="Monaghan E.L."/>
            <person name="Mun J.H."/>
            <person name="Najar F.Z."/>
            <person name="Nicholson C."/>
            <person name="Noirot C."/>
            <person name="O'Bleness M."/>
            <person name="Paule C.R."/>
            <person name="Poulain J."/>
            <person name="Prion F."/>
            <person name="Qin B."/>
            <person name="Qu C."/>
            <person name="Retzel E.F."/>
            <person name="Riddle C."/>
            <person name="Sallet E."/>
            <person name="Samain S."/>
            <person name="Samson N."/>
            <person name="Sanders I."/>
            <person name="Saurat O."/>
            <person name="Scarpelli C."/>
            <person name="Schiex T."/>
            <person name="Segurens B."/>
            <person name="Severin A.J."/>
            <person name="Sherrier D.J."/>
            <person name="Shi R."/>
            <person name="Sims S."/>
            <person name="Singer S.R."/>
            <person name="Sinharoy S."/>
            <person name="Sterck L."/>
            <person name="Viollet A."/>
            <person name="Wang B.B."/>
            <person name="Wang K."/>
            <person name="Wang M."/>
            <person name="Wang X."/>
            <person name="Warfsmann J."/>
            <person name="Weissenbach J."/>
            <person name="White D.D."/>
            <person name="White J.D."/>
            <person name="Wiley G.B."/>
            <person name="Wincker P."/>
            <person name="Xing Y."/>
            <person name="Yang L."/>
            <person name="Yao Z."/>
            <person name="Ying F."/>
            <person name="Zhai J."/>
            <person name="Zhou L."/>
            <person name="Zuber A."/>
            <person name="Denarie J."/>
            <person name="Dixon R.A."/>
            <person name="May G.D."/>
            <person name="Schwartz D.C."/>
            <person name="Rogers J."/>
            <person name="Quetier F."/>
            <person name="Town C.D."/>
            <person name="Roe B.A."/>
        </authorList>
    </citation>
    <scope>NUCLEOTIDE SEQUENCE [LARGE SCALE GENOMIC DNA]</scope>
    <source>
        <strain evidence="2">A17</strain>
        <strain evidence="3 4">cv. Jemalong A17</strain>
    </source>
</reference>
<keyword evidence="1" id="KW-0732">Signal</keyword>
<dbReference type="HOGENOM" id="CLU_1909789_0_0_1"/>
<evidence type="ECO:0000256" key="1">
    <source>
        <dbReference type="SAM" id="SignalP"/>
    </source>
</evidence>
<dbReference type="EMBL" id="CM001219">
    <property type="protein sequence ID" value="KEH35796.1"/>
    <property type="molecule type" value="Genomic_DNA"/>
</dbReference>
<keyword evidence="4" id="KW-1185">Reference proteome</keyword>
<evidence type="ECO:0000313" key="2">
    <source>
        <dbReference type="EMBL" id="KEH35796.1"/>
    </source>
</evidence>
<dbReference type="EnsemblPlants" id="KEH35796">
    <property type="protein sequence ID" value="KEH35796"/>
    <property type="gene ID" value="MTR_3g102850"/>
</dbReference>
<name>A0A072V294_MEDTR</name>
<evidence type="ECO:0008006" key="5">
    <source>
        <dbReference type="Google" id="ProtNLM"/>
    </source>
</evidence>
<feature type="chain" id="PRO_5014500257" description="Transmembrane protein" evidence="1">
    <location>
        <begin position="19"/>
        <end position="133"/>
    </location>
</feature>
<dbReference type="AlphaFoldDB" id="A0A072V294"/>
<evidence type="ECO:0000313" key="3">
    <source>
        <dbReference type="EnsemblPlants" id="KEH35796"/>
    </source>
</evidence>
<organism evidence="2 4">
    <name type="scientific">Medicago truncatula</name>
    <name type="common">Barrel medic</name>
    <name type="synonym">Medicago tribuloides</name>
    <dbReference type="NCBI Taxonomy" id="3880"/>
    <lineage>
        <taxon>Eukaryota</taxon>
        <taxon>Viridiplantae</taxon>
        <taxon>Streptophyta</taxon>
        <taxon>Embryophyta</taxon>
        <taxon>Tracheophyta</taxon>
        <taxon>Spermatophyta</taxon>
        <taxon>Magnoliopsida</taxon>
        <taxon>eudicotyledons</taxon>
        <taxon>Gunneridae</taxon>
        <taxon>Pentapetalae</taxon>
        <taxon>rosids</taxon>
        <taxon>fabids</taxon>
        <taxon>Fabales</taxon>
        <taxon>Fabaceae</taxon>
        <taxon>Papilionoideae</taxon>
        <taxon>50 kb inversion clade</taxon>
        <taxon>NPAAA clade</taxon>
        <taxon>Hologalegina</taxon>
        <taxon>IRL clade</taxon>
        <taxon>Trifolieae</taxon>
        <taxon>Medicago</taxon>
    </lineage>
</organism>
<protein>
    <recommendedName>
        <fullName evidence="5">Transmembrane protein</fullName>
    </recommendedName>
</protein>
<accession>A0A072V294</accession>